<dbReference type="InterPro" id="IPR036397">
    <property type="entry name" value="RNaseH_sf"/>
</dbReference>
<dbReference type="EnsemblMetazoa" id="RPRC006033-RA">
    <property type="protein sequence ID" value="RPRC006033-PA"/>
    <property type="gene ID" value="RPRC006033"/>
</dbReference>
<evidence type="ECO:0000313" key="1">
    <source>
        <dbReference type="EnsemblMetazoa" id="RPRC006033-PA"/>
    </source>
</evidence>
<dbReference type="AlphaFoldDB" id="T1HPQ9"/>
<dbReference type="EMBL" id="ACPB03008293">
    <property type="status" value="NOT_ANNOTATED_CDS"/>
    <property type="molecule type" value="Genomic_DNA"/>
</dbReference>
<proteinExistence type="predicted"/>
<dbReference type="InParanoid" id="T1HPQ9"/>
<reference evidence="1" key="1">
    <citation type="submission" date="2015-05" db="UniProtKB">
        <authorList>
            <consortium name="EnsemblMetazoa"/>
        </authorList>
    </citation>
    <scope>IDENTIFICATION</scope>
</reference>
<name>T1HPQ9_RHOPR</name>
<dbReference type="STRING" id="13249.T1HPQ9"/>
<dbReference type="Gene3D" id="3.30.420.10">
    <property type="entry name" value="Ribonuclease H-like superfamily/Ribonuclease H"/>
    <property type="match status" value="1"/>
</dbReference>
<evidence type="ECO:0000313" key="2">
    <source>
        <dbReference type="Proteomes" id="UP000015103"/>
    </source>
</evidence>
<dbReference type="HOGENOM" id="CLU_1724578_0_0_1"/>
<dbReference type="Proteomes" id="UP000015103">
    <property type="component" value="Unassembled WGS sequence"/>
</dbReference>
<organism evidence="1 2">
    <name type="scientific">Rhodnius prolixus</name>
    <name type="common">Triatomid bug</name>
    <dbReference type="NCBI Taxonomy" id="13249"/>
    <lineage>
        <taxon>Eukaryota</taxon>
        <taxon>Metazoa</taxon>
        <taxon>Ecdysozoa</taxon>
        <taxon>Arthropoda</taxon>
        <taxon>Hexapoda</taxon>
        <taxon>Insecta</taxon>
        <taxon>Pterygota</taxon>
        <taxon>Neoptera</taxon>
        <taxon>Paraneoptera</taxon>
        <taxon>Hemiptera</taxon>
        <taxon>Heteroptera</taxon>
        <taxon>Panheteroptera</taxon>
        <taxon>Cimicomorpha</taxon>
        <taxon>Reduviidae</taxon>
        <taxon>Triatominae</taxon>
        <taxon>Rhodnius</taxon>
    </lineage>
</organism>
<protein>
    <submittedName>
        <fullName evidence="1">Uncharacterized protein</fullName>
    </submittedName>
</protein>
<sequence length="152" mass="17596">MAPPKNRKSQGEVPTTVMMYQVGSIPEFNIITDDWQIHEERLEQYFIANNIPENKKVPVLLTLLGAAENSVKSFKLGIKKLMIESKGKANLETSISRYLYHYRTSEHSTTGETPAKLMFGRELRTRWDALQAHKQEASQYKQIQNYKGHRRT</sequence>
<dbReference type="GO" id="GO:0003676">
    <property type="term" value="F:nucleic acid binding"/>
    <property type="evidence" value="ECO:0007669"/>
    <property type="project" value="InterPro"/>
</dbReference>
<keyword evidence="2" id="KW-1185">Reference proteome</keyword>
<accession>T1HPQ9</accession>
<dbReference type="VEuPathDB" id="VectorBase:RPRC006033"/>